<organism evidence="6 7">
    <name type="scientific">Brumimicrobium aurantiacum</name>
    <dbReference type="NCBI Taxonomy" id="1737063"/>
    <lineage>
        <taxon>Bacteria</taxon>
        <taxon>Pseudomonadati</taxon>
        <taxon>Bacteroidota</taxon>
        <taxon>Flavobacteriia</taxon>
        <taxon>Flavobacteriales</taxon>
        <taxon>Crocinitomicaceae</taxon>
        <taxon>Brumimicrobium</taxon>
    </lineage>
</organism>
<feature type="domain" description="Phospholipid/glycerol acyltransferase" evidence="5">
    <location>
        <begin position="83"/>
        <end position="198"/>
    </location>
</feature>
<keyword evidence="7" id="KW-1185">Reference proteome</keyword>
<protein>
    <submittedName>
        <fullName evidence="6">1-acyl-sn-glycerol-3-phosphate acyltransferase</fullName>
    </submittedName>
</protein>
<dbReference type="GO" id="GO:0006654">
    <property type="term" value="P:phosphatidic acid biosynthetic process"/>
    <property type="evidence" value="ECO:0007669"/>
    <property type="project" value="TreeGrafter"/>
</dbReference>
<evidence type="ECO:0000259" key="5">
    <source>
        <dbReference type="SMART" id="SM00563"/>
    </source>
</evidence>
<dbReference type="SMART" id="SM00563">
    <property type="entry name" value="PlsC"/>
    <property type="match status" value="1"/>
</dbReference>
<comment type="pathway">
    <text evidence="1">Lipid metabolism.</text>
</comment>
<comment type="caution">
    <text evidence="6">The sequence shown here is derived from an EMBL/GenBank/DDBJ whole genome shotgun (WGS) entry which is preliminary data.</text>
</comment>
<feature type="transmembrane region" description="Helical" evidence="4">
    <location>
        <begin position="21"/>
        <end position="42"/>
    </location>
</feature>
<sequence>MEGFNIEMKFIKGILYYTWKLYIGIVFGITLLFFYPFLYFVLSFEKLKPFSFKINILWSRCMRVFCFYAVETNRDILKTEAPFVIIGNHTSYLDIFILYSILPHQKFLFMGKSEILKYPLVKTFFKKLNIPVDRKSSIRSAKSFIQAKKCLKKGWSIVIFPEGGIPDEAPKLAPFKDGAFQLAKSSNCAILPITFINHYKFFSEPEDFYGSAMPGLIKIKIHDLISKEEIQENEIATVKEKTFQVIDSYLEK</sequence>
<evidence type="ECO:0000256" key="3">
    <source>
        <dbReference type="ARBA" id="ARBA00023315"/>
    </source>
</evidence>
<dbReference type="GO" id="GO:0003841">
    <property type="term" value="F:1-acylglycerol-3-phosphate O-acyltransferase activity"/>
    <property type="evidence" value="ECO:0007669"/>
    <property type="project" value="TreeGrafter"/>
</dbReference>
<evidence type="ECO:0000313" key="6">
    <source>
        <dbReference type="EMBL" id="RFC54245.1"/>
    </source>
</evidence>
<keyword evidence="3 6" id="KW-0012">Acyltransferase</keyword>
<evidence type="ECO:0000256" key="1">
    <source>
        <dbReference type="ARBA" id="ARBA00005189"/>
    </source>
</evidence>
<evidence type="ECO:0000256" key="2">
    <source>
        <dbReference type="ARBA" id="ARBA00022679"/>
    </source>
</evidence>
<dbReference type="InterPro" id="IPR002123">
    <property type="entry name" value="Plipid/glycerol_acylTrfase"/>
</dbReference>
<dbReference type="SUPFAM" id="SSF69593">
    <property type="entry name" value="Glycerol-3-phosphate (1)-acyltransferase"/>
    <property type="match status" value="1"/>
</dbReference>
<dbReference type="Pfam" id="PF01553">
    <property type="entry name" value="Acyltransferase"/>
    <property type="match status" value="1"/>
</dbReference>
<accession>A0A3E1EXG2</accession>
<dbReference type="PANTHER" id="PTHR10434:SF11">
    <property type="entry name" value="1-ACYL-SN-GLYCEROL-3-PHOSPHATE ACYLTRANSFERASE"/>
    <property type="match status" value="1"/>
</dbReference>
<gene>
    <name evidence="6" type="ORF">DXU93_09675</name>
</gene>
<keyword evidence="4" id="KW-0472">Membrane</keyword>
<reference evidence="6 7" key="1">
    <citation type="submission" date="2018-08" db="EMBL/GenBank/DDBJ databases">
        <title>The draft genome squence of Brumimicrobium sp. N62.</title>
        <authorList>
            <person name="Du Z.-J."/>
            <person name="Luo H.-R."/>
        </authorList>
    </citation>
    <scope>NUCLEOTIDE SEQUENCE [LARGE SCALE GENOMIC DNA]</scope>
    <source>
        <strain evidence="6 7">N62</strain>
    </source>
</reference>
<proteinExistence type="predicted"/>
<keyword evidence="4" id="KW-0812">Transmembrane</keyword>
<name>A0A3E1EXG2_9FLAO</name>
<dbReference type="PANTHER" id="PTHR10434">
    <property type="entry name" value="1-ACYL-SN-GLYCEROL-3-PHOSPHATE ACYLTRANSFERASE"/>
    <property type="match status" value="1"/>
</dbReference>
<evidence type="ECO:0000256" key="4">
    <source>
        <dbReference type="SAM" id="Phobius"/>
    </source>
</evidence>
<dbReference type="Proteomes" id="UP000257127">
    <property type="component" value="Unassembled WGS sequence"/>
</dbReference>
<keyword evidence="2 6" id="KW-0808">Transferase</keyword>
<dbReference type="CDD" id="cd07989">
    <property type="entry name" value="LPLAT_AGPAT-like"/>
    <property type="match status" value="1"/>
</dbReference>
<keyword evidence="4" id="KW-1133">Transmembrane helix</keyword>
<dbReference type="AlphaFoldDB" id="A0A3E1EXG2"/>
<evidence type="ECO:0000313" key="7">
    <source>
        <dbReference type="Proteomes" id="UP000257127"/>
    </source>
</evidence>
<dbReference type="EMBL" id="QURB01000005">
    <property type="protein sequence ID" value="RFC54245.1"/>
    <property type="molecule type" value="Genomic_DNA"/>
</dbReference>